<dbReference type="Pfam" id="PF08238">
    <property type="entry name" value="Sel1"/>
    <property type="match status" value="2"/>
</dbReference>
<reference evidence="2 3" key="1">
    <citation type="journal article" date="2012" name="Genome Biol.">
        <title>Genome and low-iron response of an oceanic diatom adapted to chronic iron limitation.</title>
        <authorList>
            <person name="Lommer M."/>
            <person name="Specht M."/>
            <person name="Roy A.S."/>
            <person name="Kraemer L."/>
            <person name="Andreson R."/>
            <person name="Gutowska M.A."/>
            <person name="Wolf J."/>
            <person name="Bergner S.V."/>
            <person name="Schilhabel M.B."/>
            <person name="Klostermeier U.C."/>
            <person name="Beiko R.G."/>
            <person name="Rosenstiel P."/>
            <person name="Hippler M."/>
            <person name="Laroche J."/>
        </authorList>
    </citation>
    <scope>NUCLEOTIDE SEQUENCE [LARGE SCALE GENOMIC DNA]</scope>
    <source>
        <strain evidence="2 3">CCMP1005</strain>
    </source>
</reference>
<keyword evidence="3" id="KW-1185">Reference proteome</keyword>
<dbReference type="InterPro" id="IPR050767">
    <property type="entry name" value="Sel1_AlgK"/>
</dbReference>
<evidence type="ECO:0008006" key="4">
    <source>
        <dbReference type="Google" id="ProtNLM"/>
    </source>
</evidence>
<dbReference type="Proteomes" id="UP000266841">
    <property type="component" value="Unassembled WGS sequence"/>
</dbReference>
<dbReference type="InterPro" id="IPR011990">
    <property type="entry name" value="TPR-like_helical_dom_sf"/>
</dbReference>
<dbReference type="SMART" id="SM00671">
    <property type="entry name" value="SEL1"/>
    <property type="match status" value="2"/>
</dbReference>
<dbReference type="PANTHER" id="PTHR11102">
    <property type="entry name" value="SEL-1-LIKE PROTEIN"/>
    <property type="match status" value="1"/>
</dbReference>
<organism evidence="2 3">
    <name type="scientific">Thalassiosira oceanica</name>
    <name type="common">Marine diatom</name>
    <dbReference type="NCBI Taxonomy" id="159749"/>
    <lineage>
        <taxon>Eukaryota</taxon>
        <taxon>Sar</taxon>
        <taxon>Stramenopiles</taxon>
        <taxon>Ochrophyta</taxon>
        <taxon>Bacillariophyta</taxon>
        <taxon>Coscinodiscophyceae</taxon>
        <taxon>Thalassiosirophycidae</taxon>
        <taxon>Thalassiosirales</taxon>
        <taxon>Thalassiosiraceae</taxon>
        <taxon>Thalassiosira</taxon>
    </lineage>
</organism>
<comment type="similarity">
    <text evidence="1">Belongs to the sel-1 family.</text>
</comment>
<dbReference type="SUPFAM" id="SSF81901">
    <property type="entry name" value="HCP-like"/>
    <property type="match status" value="1"/>
</dbReference>
<gene>
    <name evidence="2" type="ORF">THAOC_28839</name>
</gene>
<dbReference type="EMBL" id="AGNL01040724">
    <property type="protein sequence ID" value="EJK51941.1"/>
    <property type="molecule type" value="Genomic_DNA"/>
</dbReference>
<dbReference type="PANTHER" id="PTHR11102:SF160">
    <property type="entry name" value="ERAD-ASSOCIATED E3 UBIQUITIN-PROTEIN LIGASE COMPONENT HRD3"/>
    <property type="match status" value="1"/>
</dbReference>
<name>K0RSN6_THAOC</name>
<evidence type="ECO:0000313" key="2">
    <source>
        <dbReference type="EMBL" id="EJK51941.1"/>
    </source>
</evidence>
<evidence type="ECO:0000256" key="1">
    <source>
        <dbReference type="ARBA" id="ARBA00038101"/>
    </source>
</evidence>
<accession>K0RSN6</accession>
<proteinExistence type="inferred from homology"/>
<dbReference type="InterPro" id="IPR006597">
    <property type="entry name" value="Sel1-like"/>
</dbReference>
<sequence length="274" mass="29797">MSQDANNGSSDVQPPAPGVPAAIAAIQLPDAVTEEELMSSGHGLPEGHTCPLCCLPMAPSDLKRAVFLSCCSKTVCDGCNIASHRRGIGNVCAFCRTPMPDSDAAILAQLRKRVDIKDPDATFILAKAYYYGGFGLQQDIPRAVQLWMEMARLGDMDAQSRIGFLYFKGEGVEKDVARAIRLWQHTAIQGHPQSRHALGAHEDDIGNHGLAVQHWMISAKMGLELSLIEIKLMFMKGHATEAQHAEALRGCQTALEEARSPQHEEAKAFFNGSY</sequence>
<dbReference type="Gene3D" id="1.25.40.10">
    <property type="entry name" value="Tetratricopeptide repeat domain"/>
    <property type="match status" value="1"/>
</dbReference>
<evidence type="ECO:0000313" key="3">
    <source>
        <dbReference type="Proteomes" id="UP000266841"/>
    </source>
</evidence>
<dbReference type="AlphaFoldDB" id="K0RSN6"/>
<dbReference type="OrthoDB" id="200229at2759"/>
<protein>
    <recommendedName>
        <fullName evidence="4">RING-type domain-containing protein</fullName>
    </recommendedName>
</protein>
<comment type="caution">
    <text evidence="2">The sequence shown here is derived from an EMBL/GenBank/DDBJ whole genome shotgun (WGS) entry which is preliminary data.</text>
</comment>